<accession>A0A9J5YIC0</accession>
<gene>
    <name evidence="1" type="ORF">H5410_031419</name>
</gene>
<keyword evidence="2" id="KW-1185">Reference proteome</keyword>
<sequence length="84" mass="9963">GKYSFILNQEVSSLIPLGYGVAFVRERFTPQCWTSRREFRFSRAPMEFQEAFAEYLNNEILIQPNEFQAKLPTYKICSTVMEIW</sequence>
<dbReference type="AlphaFoldDB" id="A0A9J5YIC0"/>
<feature type="non-terminal residue" evidence="1">
    <location>
        <position position="84"/>
    </location>
</feature>
<protein>
    <submittedName>
        <fullName evidence="1">Uncharacterized protein</fullName>
    </submittedName>
</protein>
<dbReference type="Proteomes" id="UP000824120">
    <property type="component" value="Chromosome 6"/>
</dbReference>
<evidence type="ECO:0000313" key="2">
    <source>
        <dbReference type="Proteomes" id="UP000824120"/>
    </source>
</evidence>
<organism evidence="1 2">
    <name type="scientific">Solanum commersonii</name>
    <name type="common">Commerson's wild potato</name>
    <name type="synonym">Commerson's nightshade</name>
    <dbReference type="NCBI Taxonomy" id="4109"/>
    <lineage>
        <taxon>Eukaryota</taxon>
        <taxon>Viridiplantae</taxon>
        <taxon>Streptophyta</taxon>
        <taxon>Embryophyta</taxon>
        <taxon>Tracheophyta</taxon>
        <taxon>Spermatophyta</taxon>
        <taxon>Magnoliopsida</taxon>
        <taxon>eudicotyledons</taxon>
        <taxon>Gunneridae</taxon>
        <taxon>Pentapetalae</taxon>
        <taxon>asterids</taxon>
        <taxon>lamiids</taxon>
        <taxon>Solanales</taxon>
        <taxon>Solanaceae</taxon>
        <taxon>Solanoideae</taxon>
        <taxon>Solaneae</taxon>
        <taxon>Solanum</taxon>
    </lineage>
</organism>
<evidence type="ECO:0000313" key="1">
    <source>
        <dbReference type="EMBL" id="KAG5600049.1"/>
    </source>
</evidence>
<proteinExistence type="predicted"/>
<comment type="caution">
    <text evidence="1">The sequence shown here is derived from an EMBL/GenBank/DDBJ whole genome shotgun (WGS) entry which is preliminary data.</text>
</comment>
<name>A0A9J5YIC0_SOLCO</name>
<reference evidence="1 2" key="1">
    <citation type="submission" date="2020-09" db="EMBL/GenBank/DDBJ databases">
        <title>De no assembly of potato wild relative species, Solanum commersonii.</title>
        <authorList>
            <person name="Cho K."/>
        </authorList>
    </citation>
    <scope>NUCLEOTIDE SEQUENCE [LARGE SCALE GENOMIC DNA]</scope>
    <source>
        <strain evidence="1">LZ3.2</strain>
        <tissue evidence="1">Leaf</tissue>
    </source>
</reference>
<dbReference type="EMBL" id="JACXVP010000006">
    <property type="protein sequence ID" value="KAG5600049.1"/>
    <property type="molecule type" value="Genomic_DNA"/>
</dbReference>